<dbReference type="SUPFAM" id="SSF68906">
    <property type="entry name" value="SAP domain"/>
    <property type="match status" value="1"/>
</dbReference>
<organism evidence="2 3">
    <name type="scientific">Nephila pilipes</name>
    <name type="common">Giant wood spider</name>
    <name type="synonym">Nephila maculata</name>
    <dbReference type="NCBI Taxonomy" id="299642"/>
    <lineage>
        <taxon>Eukaryota</taxon>
        <taxon>Metazoa</taxon>
        <taxon>Ecdysozoa</taxon>
        <taxon>Arthropoda</taxon>
        <taxon>Chelicerata</taxon>
        <taxon>Arachnida</taxon>
        <taxon>Araneae</taxon>
        <taxon>Araneomorphae</taxon>
        <taxon>Entelegynae</taxon>
        <taxon>Araneoidea</taxon>
        <taxon>Nephilidae</taxon>
        <taxon>Nephila</taxon>
    </lineage>
</organism>
<dbReference type="Proteomes" id="UP000887013">
    <property type="component" value="Unassembled WGS sequence"/>
</dbReference>
<comment type="caution">
    <text evidence="2">The sequence shown here is derived from an EMBL/GenBank/DDBJ whole genome shotgun (WGS) entry which is preliminary data.</text>
</comment>
<protein>
    <submittedName>
        <fullName evidence="2">Retrovirus-related Pol polyprotein from transposon 297</fullName>
    </submittedName>
</protein>
<dbReference type="AlphaFoldDB" id="A0A8X6TLJ2"/>
<evidence type="ECO:0000256" key="1">
    <source>
        <dbReference type="SAM" id="MobiDB-lite"/>
    </source>
</evidence>
<name>A0A8X6TLJ2_NEPPI</name>
<gene>
    <name evidence="2" type="primary">pol_1255</name>
    <name evidence="2" type="ORF">NPIL_482681</name>
</gene>
<dbReference type="EMBL" id="BMAW01061612">
    <property type="protein sequence ID" value="GFT32017.1"/>
    <property type="molecule type" value="Genomic_DNA"/>
</dbReference>
<proteinExistence type="predicted"/>
<feature type="region of interest" description="Disordered" evidence="1">
    <location>
        <begin position="94"/>
        <end position="125"/>
    </location>
</feature>
<keyword evidence="3" id="KW-1185">Reference proteome</keyword>
<dbReference type="OrthoDB" id="6782021at2759"/>
<sequence>MKTLNNINEINTALRNCRVEKINLFLILTETESNEFKNKLQNLNDSFSLNELVTICNILNIPFAGTKQEVASRILLLLCDLEDCLKTARKFLQTQTEEDQNPPHNSEEKKNKSDSSMQCESRDDF</sequence>
<accession>A0A8X6TLJ2</accession>
<evidence type="ECO:0000313" key="3">
    <source>
        <dbReference type="Proteomes" id="UP000887013"/>
    </source>
</evidence>
<dbReference type="InterPro" id="IPR036361">
    <property type="entry name" value="SAP_dom_sf"/>
</dbReference>
<reference evidence="2" key="1">
    <citation type="submission" date="2020-08" db="EMBL/GenBank/DDBJ databases">
        <title>Multicomponent nature underlies the extraordinary mechanical properties of spider dragline silk.</title>
        <authorList>
            <person name="Kono N."/>
            <person name="Nakamura H."/>
            <person name="Mori M."/>
            <person name="Yoshida Y."/>
            <person name="Ohtoshi R."/>
            <person name="Malay A.D."/>
            <person name="Moran D.A.P."/>
            <person name="Tomita M."/>
            <person name="Numata K."/>
            <person name="Arakawa K."/>
        </authorList>
    </citation>
    <scope>NUCLEOTIDE SEQUENCE</scope>
</reference>
<evidence type="ECO:0000313" key="2">
    <source>
        <dbReference type="EMBL" id="GFT32017.1"/>
    </source>
</evidence>